<evidence type="ECO:0000313" key="3">
    <source>
        <dbReference type="EMBL" id="KAF2483689.1"/>
    </source>
</evidence>
<evidence type="ECO:0000259" key="2">
    <source>
        <dbReference type="Pfam" id="PF02230"/>
    </source>
</evidence>
<keyword evidence="4" id="KW-1185">Reference proteome</keyword>
<dbReference type="SUPFAM" id="SSF53474">
    <property type="entry name" value="alpha/beta-Hydrolases"/>
    <property type="match status" value="1"/>
</dbReference>
<dbReference type="Proteomes" id="UP000799767">
    <property type="component" value="Unassembled WGS sequence"/>
</dbReference>
<proteinExistence type="inferred from homology"/>
<sequence>MPVSYRAQPQYEWPNLPVYRHPTHEQAWLTTDPAPPGDNATNILILLHGLGDSHASFTALGQQLRLPETACISLQGPQTLLDLGGHHWGDDILFDSTSGGLDPDAGFEQSTEFLRKIVLDSLVGKCGYQLREIVVFGFGQGGMAALNAVVDLHQHGQQQPNELAGAISIGAGLPSSAPASLNPKLSTPVLVCAGADASAVTSTSEEKLRHVFASVEIKRYRRAGDGMPRDRDEMMPIMQFFARRLRSSKGVPKGSVEIG</sequence>
<dbReference type="OrthoDB" id="437457at2759"/>
<dbReference type="InterPro" id="IPR003140">
    <property type="entry name" value="PLipase/COase/thioEstase"/>
</dbReference>
<gene>
    <name evidence="3" type="ORF">BDY17DRAFT_310648</name>
</gene>
<dbReference type="GeneID" id="54476465"/>
<reference evidence="3" key="1">
    <citation type="journal article" date="2020" name="Stud. Mycol.">
        <title>101 Dothideomycetes genomes: a test case for predicting lifestyles and emergence of pathogens.</title>
        <authorList>
            <person name="Haridas S."/>
            <person name="Albert R."/>
            <person name="Binder M."/>
            <person name="Bloem J."/>
            <person name="Labutti K."/>
            <person name="Salamov A."/>
            <person name="Andreopoulos B."/>
            <person name="Baker S."/>
            <person name="Barry K."/>
            <person name="Bills G."/>
            <person name="Bluhm B."/>
            <person name="Cannon C."/>
            <person name="Castanera R."/>
            <person name="Culley D."/>
            <person name="Daum C."/>
            <person name="Ezra D."/>
            <person name="Gonzalez J."/>
            <person name="Henrissat B."/>
            <person name="Kuo A."/>
            <person name="Liang C."/>
            <person name="Lipzen A."/>
            <person name="Lutzoni F."/>
            <person name="Magnuson J."/>
            <person name="Mondo S."/>
            <person name="Nolan M."/>
            <person name="Ohm R."/>
            <person name="Pangilinan J."/>
            <person name="Park H.-J."/>
            <person name="Ramirez L."/>
            <person name="Alfaro M."/>
            <person name="Sun H."/>
            <person name="Tritt A."/>
            <person name="Yoshinaga Y."/>
            <person name="Zwiers L.-H."/>
            <person name="Turgeon B."/>
            <person name="Goodwin S."/>
            <person name="Spatafora J."/>
            <person name="Crous P."/>
            <person name="Grigoriev I."/>
        </authorList>
    </citation>
    <scope>NUCLEOTIDE SEQUENCE</scope>
    <source>
        <strain evidence="3">CBS 113389</strain>
    </source>
</reference>
<dbReference type="Pfam" id="PF02230">
    <property type="entry name" value="Abhydrolase_2"/>
    <property type="match status" value="1"/>
</dbReference>
<dbReference type="Gene3D" id="3.40.50.1820">
    <property type="entry name" value="alpha/beta hydrolase"/>
    <property type="match status" value="1"/>
</dbReference>
<dbReference type="PANTHER" id="PTHR10655">
    <property type="entry name" value="LYSOPHOSPHOLIPASE-RELATED"/>
    <property type="match status" value="1"/>
</dbReference>
<dbReference type="InterPro" id="IPR029058">
    <property type="entry name" value="AB_hydrolase_fold"/>
</dbReference>
<dbReference type="RefSeq" id="XP_033590259.1">
    <property type="nucleotide sequence ID" value="XM_033735463.1"/>
</dbReference>
<keyword evidence="3" id="KW-0378">Hydrolase</keyword>
<evidence type="ECO:0000256" key="1">
    <source>
        <dbReference type="ARBA" id="ARBA00006499"/>
    </source>
</evidence>
<dbReference type="EMBL" id="MU001635">
    <property type="protein sequence ID" value="KAF2483689.1"/>
    <property type="molecule type" value="Genomic_DNA"/>
</dbReference>
<organism evidence="3 4">
    <name type="scientific">Neohortaea acidophila</name>
    <dbReference type="NCBI Taxonomy" id="245834"/>
    <lineage>
        <taxon>Eukaryota</taxon>
        <taxon>Fungi</taxon>
        <taxon>Dikarya</taxon>
        <taxon>Ascomycota</taxon>
        <taxon>Pezizomycotina</taxon>
        <taxon>Dothideomycetes</taxon>
        <taxon>Dothideomycetidae</taxon>
        <taxon>Mycosphaerellales</taxon>
        <taxon>Teratosphaeriaceae</taxon>
        <taxon>Neohortaea</taxon>
    </lineage>
</organism>
<dbReference type="GO" id="GO:0008474">
    <property type="term" value="F:palmitoyl-(protein) hydrolase activity"/>
    <property type="evidence" value="ECO:0007669"/>
    <property type="project" value="TreeGrafter"/>
</dbReference>
<protein>
    <submittedName>
        <fullName evidence="3">Alpha/Beta hydrolase protein</fullName>
    </submittedName>
</protein>
<comment type="similarity">
    <text evidence="1">Belongs to the AB hydrolase superfamily. AB hydrolase 2 family.</text>
</comment>
<accession>A0A6A6PU96</accession>
<dbReference type="PANTHER" id="PTHR10655:SF67">
    <property type="entry name" value="PHOSPHOLIPASE_CARBOXYLESTERASE SUPERFAMILY (AFU_ORTHOLOGUE AFUA_5G09340)"/>
    <property type="match status" value="1"/>
</dbReference>
<dbReference type="InterPro" id="IPR050565">
    <property type="entry name" value="LYPA1-2/EST-like"/>
</dbReference>
<dbReference type="GO" id="GO:0005737">
    <property type="term" value="C:cytoplasm"/>
    <property type="evidence" value="ECO:0007669"/>
    <property type="project" value="TreeGrafter"/>
</dbReference>
<name>A0A6A6PU96_9PEZI</name>
<dbReference type="GO" id="GO:0052689">
    <property type="term" value="F:carboxylic ester hydrolase activity"/>
    <property type="evidence" value="ECO:0007669"/>
    <property type="project" value="TreeGrafter"/>
</dbReference>
<evidence type="ECO:0000313" key="4">
    <source>
        <dbReference type="Proteomes" id="UP000799767"/>
    </source>
</evidence>
<dbReference type="AlphaFoldDB" id="A0A6A6PU96"/>
<feature type="domain" description="Phospholipase/carboxylesterase/thioesterase" evidence="2">
    <location>
        <begin position="36"/>
        <end position="240"/>
    </location>
</feature>